<sequence>MTAGSVSAPLIIPIIHLHTHTHRAKNHIDTNTPVSVHSDSPHVVIFYTLDGSRPVSGHSLERRGSERQGLEGRSHRYSEPLLLPAGRVTVRAVAVSRDGRLSSVVTKVFSVDLVDSDNRKQTEQNFLLREQQQVTDRSVCSRQNSSISSLRRSGAFLEAVPDDSDATRSPGQSSHLYSEQSMMGNDSQQSGPRFLTHRPVSLTTATSATSGVKQLSSSNMSHNDFLRCPQCLSLRPSDPFARFCSHCGAVVPALPEQRLPPAEGEQVVCDFCNNVVPVNAHTCLICDAPVQSQARVTLQDHVVCVSCGSGNPGHMTTCLTCESHLQQEVCNSAPSVPSAHSRMLSCSRCKRLNHSDARFCDWCGCQPGPASSCTTCWRCGAGGQACALYCATCGVNLDAPAAPTSCSDITGPAAVSASHDATWQATPSPHPTPTVRVAPPTTDQWTQTIGLYYPSAIELHRKEQQRTLQLTKEQTNRDRQPPLTAVSPGRGYWRKQLDHVCAHLRSYTQNNAPFRTLLGEPRLGRVVSAVIEDDGCEVTLSLIFVSAAHKLKVRPEDDGAGPAASSVGPAGGASPAGWTESLSNVTERFDDGGSLRSDRSTAAIKRHKMNLTPKPAVKDIQLFKELAPGRGHVGVVQQLLDLGADPCCCGSDGRHALAVAVVNGHHDVIPVLVQRGADVNQRSGRMKNTALHEAAAQGSEGLKGAQVLLSCRASARRRNACGQTAYDVAVTSGSNDMTSLLAAQTGLHLLDKLRKSKLNLDVT</sequence>
<feature type="compositionally biased region" description="Polar residues" evidence="2">
    <location>
        <begin position="167"/>
        <end position="191"/>
    </location>
</feature>
<feature type="region of interest" description="Disordered" evidence="2">
    <location>
        <begin position="158"/>
        <end position="191"/>
    </location>
</feature>
<keyword evidence="1" id="KW-0040">ANK repeat</keyword>
<protein>
    <submittedName>
        <fullName evidence="3">Double zinc ribbon and ankyrin repeat-containing protein 1 isoform X1</fullName>
    </submittedName>
</protein>
<reference evidence="3 4" key="1">
    <citation type="journal article" date="2021" name="Sci. Rep.">
        <title>Chromosome anchoring in Senegalese sole (Solea senegalensis) reveals sex-associated markers and genome rearrangements in flatfish.</title>
        <authorList>
            <person name="Guerrero-Cozar I."/>
            <person name="Gomez-Garrido J."/>
            <person name="Berbel C."/>
            <person name="Martinez-Blanch J.F."/>
            <person name="Alioto T."/>
            <person name="Claros M.G."/>
            <person name="Gagnaire P.A."/>
            <person name="Manchado M."/>
        </authorList>
    </citation>
    <scope>NUCLEOTIDE SEQUENCE [LARGE SCALE GENOMIC DNA]</scope>
    <source>
        <strain evidence="3">Sse05_10M</strain>
    </source>
</reference>
<dbReference type="PROSITE" id="PS50297">
    <property type="entry name" value="ANK_REP_REGION"/>
    <property type="match status" value="1"/>
</dbReference>
<organism evidence="3 4">
    <name type="scientific">Solea senegalensis</name>
    <name type="common">Senegalese sole</name>
    <dbReference type="NCBI Taxonomy" id="28829"/>
    <lineage>
        <taxon>Eukaryota</taxon>
        <taxon>Metazoa</taxon>
        <taxon>Chordata</taxon>
        <taxon>Craniata</taxon>
        <taxon>Vertebrata</taxon>
        <taxon>Euteleostomi</taxon>
        <taxon>Actinopterygii</taxon>
        <taxon>Neopterygii</taxon>
        <taxon>Teleostei</taxon>
        <taxon>Neoteleostei</taxon>
        <taxon>Acanthomorphata</taxon>
        <taxon>Carangaria</taxon>
        <taxon>Pleuronectiformes</taxon>
        <taxon>Pleuronectoidei</taxon>
        <taxon>Soleidae</taxon>
        <taxon>Solea</taxon>
    </lineage>
</organism>
<feature type="compositionally biased region" description="Basic and acidic residues" evidence="2">
    <location>
        <begin position="59"/>
        <end position="75"/>
    </location>
</feature>
<dbReference type="InterPro" id="IPR026876">
    <property type="entry name" value="Fn3_assoc_repeat"/>
</dbReference>
<feature type="compositionally biased region" description="Low complexity" evidence="2">
    <location>
        <begin position="560"/>
        <end position="577"/>
    </location>
</feature>
<dbReference type="SMART" id="SM00248">
    <property type="entry name" value="ANK"/>
    <property type="match status" value="2"/>
</dbReference>
<accession>A0AAV6QD03</accession>
<dbReference type="Proteomes" id="UP000693946">
    <property type="component" value="Linkage Group LG6"/>
</dbReference>
<dbReference type="InterPro" id="IPR002110">
    <property type="entry name" value="Ankyrin_rpt"/>
</dbReference>
<feature type="region of interest" description="Disordered" evidence="2">
    <location>
        <begin position="55"/>
        <end position="75"/>
    </location>
</feature>
<evidence type="ECO:0000256" key="2">
    <source>
        <dbReference type="SAM" id="MobiDB-lite"/>
    </source>
</evidence>
<dbReference type="Pfam" id="PF13287">
    <property type="entry name" value="Fn3_assoc"/>
    <property type="match status" value="1"/>
</dbReference>
<dbReference type="PANTHER" id="PTHR16058">
    <property type="entry name" value="DOUBLE ZINC RIBBON AND ANKYRIN REPEAT-CONTAINING PROTEIN 1"/>
    <property type="match status" value="1"/>
</dbReference>
<evidence type="ECO:0000313" key="4">
    <source>
        <dbReference type="Proteomes" id="UP000693946"/>
    </source>
</evidence>
<name>A0AAV6QD03_SOLSE</name>
<evidence type="ECO:0000256" key="1">
    <source>
        <dbReference type="PROSITE-ProRule" id="PRU00023"/>
    </source>
</evidence>
<feature type="repeat" description="ANK" evidence="1">
    <location>
        <begin position="652"/>
        <end position="684"/>
    </location>
</feature>
<dbReference type="EMBL" id="JAGKHQ010000018">
    <property type="protein sequence ID" value="KAG7486413.1"/>
    <property type="molecule type" value="Genomic_DNA"/>
</dbReference>
<dbReference type="AlphaFoldDB" id="A0AAV6QD03"/>
<feature type="region of interest" description="Disordered" evidence="2">
    <location>
        <begin position="556"/>
        <end position="579"/>
    </location>
</feature>
<proteinExistence type="predicted"/>
<dbReference type="Pfam" id="PF00023">
    <property type="entry name" value="Ank"/>
    <property type="match status" value="1"/>
</dbReference>
<dbReference type="InterPro" id="IPR052481">
    <property type="entry name" value="DZAN1"/>
</dbReference>
<comment type="caution">
    <text evidence="3">The sequence shown here is derived from an EMBL/GenBank/DDBJ whole genome shotgun (WGS) entry which is preliminary data.</text>
</comment>
<keyword evidence="4" id="KW-1185">Reference proteome</keyword>
<gene>
    <name evidence="3" type="ORF">JOB18_031166</name>
</gene>
<dbReference type="PANTHER" id="PTHR16058:SF4">
    <property type="entry name" value="DOUBLE ZINC RIBBON AND ANKYRIN REPEAT-CONTAINING PROTEIN 1"/>
    <property type="match status" value="1"/>
</dbReference>
<dbReference type="GO" id="GO:0042462">
    <property type="term" value="P:eye photoreceptor cell development"/>
    <property type="evidence" value="ECO:0007669"/>
    <property type="project" value="TreeGrafter"/>
</dbReference>
<dbReference type="PROSITE" id="PS50088">
    <property type="entry name" value="ANK_REPEAT"/>
    <property type="match status" value="1"/>
</dbReference>
<evidence type="ECO:0000313" key="3">
    <source>
        <dbReference type="EMBL" id="KAG7486413.1"/>
    </source>
</evidence>